<evidence type="ECO:0000259" key="1">
    <source>
        <dbReference type="PROSITE" id="PS51352"/>
    </source>
</evidence>
<dbReference type="Gene3D" id="3.40.30.10">
    <property type="entry name" value="Glutaredoxin"/>
    <property type="match status" value="1"/>
</dbReference>
<name>A0A7G1I0E6_9BACT</name>
<evidence type="ECO:0000313" key="3">
    <source>
        <dbReference type="Proteomes" id="UP000594042"/>
    </source>
</evidence>
<sequence length="393" mass="44288">MGIKKLFIVLYLLVPVSLAAGNLTDKIISNLYKIKNYQGIADFYVTLPMTDEDVHYRLYMSSQVSENDTLCPYDYFIEVESDTHPTLSGSFMTYFDGNYFHFGNGRLREYHADENVAPFVSRLSGNHLISGVHRSGLFPGELPQELAFWLETFKSNPTVKITEYPDTIVDGRRVDALAIEEWGSGELMRSLFMTFDIDTGLPINKEIENNPGHIGSQTVVTHYFGSQINIDFPSDFFSEERLLREKSEIMQLYRNSNYRAENLKGKESPFFSLPLASGNGRFDLENCKGKSVVLAFVDTEGSFCNDVLAIAKKLKDTDICWVTLYKESLVGEDLREKLNGPGIVVSNAASVAMRYGVVGYPTVFVVNEEGIVTDIYIGYSPKLRDELESAIMQ</sequence>
<dbReference type="KEGG" id="copr:Cop2CBH44_28850"/>
<dbReference type="SUPFAM" id="SSF52833">
    <property type="entry name" value="Thioredoxin-like"/>
    <property type="match status" value="1"/>
</dbReference>
<dbReference type="PROSITE" id="PS51352">
    <property type="entry name" value="THIOREDOXIN_2"/>
    <property type="match status" value="1"/>
</dbReference>
<dbReference type="AlphaFoldDB" id="A0A7G1I0E6"/>
<organism evidence="2 3">
    <name type="scientific">Coprobacter secundus subsp. similis</name>
    <dbReference type="NCBI Taxonomy" id="2751153"/>
    <lineage>
        <taxon>Bacteria</taxon>
        <taxon>Pseudomonadati</taxon>
        <taxon>Bacteroidota</taxon>
        <taxon>Bacteroidia</taxon>
        <taxon>Bacteroidales</taxon>
        <taxon>Barnesiellaceae</taxon>
        <taxon>Coprobacter</taxon>
    </lineage>
</organism>
<dbReference type="InterPro" id="IPR013740">
    <property type="entry name" value="Redoxin"/>
</dbReference>
<dbReference type="Proteomes" id="UP000594042">
    <property type="component" value="Chromosome"/>
</dbReference>
<dbReference type="InterPro" id="IPR036249">
    <property type="entry name" value="Thioredoxin-like_sf"/>
</dbReference>
<reference evidence="3" key="1">
    <citation type="submission" date="2020-07" db="EMBL/GenBank/DDBJ databases">
        <title>Complete genome sequencing of Coprobacter sp. strain 2CBH44.</title>
        <authorList>
            <person name="Sakamoto M."/>
            <person name="Murakami T."/>
            <person name="Mori H."/>
        </authorList>
    </citation>
    <scope>NUCLEOTIDE SEQUENCE [LARGE SCALE GENOMIC DNA]</scope>
    <source>
        <strain evidence="3">2CBH44</strain>
    </source>
</reference>
<keyword evidence="3" id="KW-1185">Reference proteome</keyword>
<evidence type="ECO:0000313" key="2">
    <source>
        <dbReference type="EMBL" id="BCI64532.1"/>
    </source>
</evidence>
<dbReference type="InterPro" id="IPR013766">
    <property type="entry name" value="Thioredoxin_domain"/>
</dbReference>
<protein>
    <recommendedName>
        <fullName evidence="1">Thioredoxin domain-containing protein</fullName>
    </recommendedName>
</protein>
<gene>
    <name evidence="2" type="ORF">Cop2CBH44_28850</name>
</gene>
<accession>A0A7G1I0E6</accession>
<feature type="domain" description="Thioredoxin" evidence="1">
    <location>
        <begin position="262"/>
        <end position="393"/>
    </location>
</feature>
<dbReference type="Pfam" id="PF08534">
    <property type="entry name" value="Redoxin"/>
    <property type="match status" value="1"/>
</dbReference>
<dbReference type="RefSeq" id="WP_200755094.1">
    <property type="nucleotide sequence ID" value="NZ_AP023322.1"/>
</dbReference>
<dbReference type="EMBL" id="AP023322">
    <property type="protein sequence ID" value="BCI64532.1"/>
    <property type="molecule type" value="Genomic_DNA"/>
</dbReference>
<proteinExistence type="predicted"/>
<dbReference type="GO" id="GO:0016491">
    <property type="term" value="F:oxidoreductase activity"/>
    <property type="evidence" value="ECO:0007669"/>
    <property type="project" value="InterPro"/>
</dbReference>